<dbReference type="OrthoDB" id="9774430at2"/>
<dbReference type="GO" id="GO:0016491">
    <property type="term" value="F:oxidoreductase activity"/>
    <property type="evidence" value="ECO:0007669"/>
    <property type="project" value="UniProtKB-KW"/>
</dbReference>
<dbReference type="InterPro" id="IPR036291">
    <property type="entry name" value="NAD(P)-bd_dom_sf"/>
</dbReference>
<dbReference type="AlphaFoldDB" id="A0A1I5C172"/>
<keyword evidence="2" id="KW-0560">Oxidoreductase</keyword>
<organism evidence="4 5">
    <name type="scientific">Mycetocola miduiensis</name>
    <dbReference type="NCBI Taxonomy" id="995034"/>
    <lineage>
        <taxon>Bacteria</taxon>
        <taxon>Bacillati</taxon>
        <taxon>Actinomycetota</taxon>
        <taxon>Actinomycetes</taxon>
        <taxon>Micrococcales</taxon>
        <taxon>Microbacteriaceae</taxon>
        <taxon>Mycetocola</taxon>
    </lineage>
</organism>
<evidence type="ECO:0000259" key="3">
    <source>
        <dbReference type="SMART" id="SM01007"/>
    </source>
</evidence>
<sequence>MTASSHPLDEITRVSRRLGTDPALVLHGGGNTSIKGTVRDVTGEDVEVVWVKGSGWDLGSIEPAGFAPLRRERLLRVLDTETLSDAQMVNEVRQASLDASAPTASIEALLHAFIPHRVVLHSHADAIVALTNQPSSAGTVADVLGDGVLVLPYVMPGFDLARMVAGTGDALSDGATDAIVLSNHGLFTFADDTETAHRRHLELVHRASAELGVTEWGDLGAPLPTRPGDLREIAALRRDISAAADRPLILRQSESSRAAGFAARSDLAAVTRRGTATPEHIIRTKRVPLVGRDVADYVSDYRRYVGENRERFEALTELDPAPRVVLDPVLGLLTAGTSTADALAVADIAVHTMDIIDAADRASAYLSLDEAKSFDIEYWELEQARIRKKGAPAMFAGEVAVVTGAASGIGRASALALLDAGAAVVGIDLNPAVQSMFDSPAWCGVVGDVSDQGTLDTAVELAVRSFGGIDILVVAAGIFPESAPLSELDDTLWERSIRVNATAVARILRQTHPYLALSPNGGRVVLVSTKNVAAPGPGAAAYSASKTAAAQLARVAALEWAADGIRVNHVEPDAVFDTAIWTPQLLAERAARYGMTIDEYKTRNLLGREVTSAKVAEAVTALCSPAFSATTGVHLSVDGGNDRVI</sequence>
<dbReference type="EMBL" id="FOVM01000006">
    <property type="protein sequence ID" value="SFN80800.1"/>
    <property type="molecule type" value="Genomic_DNA"/>
</dbReference>
<dbReference type="Gene3D" id="3.40.225.10">
    <property type="entry name" value="Class II aldolase/adducin N-terminal domain"/>
    <property type="match status" value="1"/>
</dbReference>
<reference evidence="5" key="1">
    <citation type="submission" date="2016-10" db="EMBL/GenBank/DDBJ databases">
        <authorList>
            <person name="Varghese N."/>
            <person name="Submissions S."/>
        </authorList>
    </citation>
    <scope>NUCLEOTIDE SEQUENCE [LARGE SCALE GENOMIC DNA]</scope>
    <source>
        <strain evidence="5">CGMCC 1.11101</strain>
    </source>
</reference>
<name>A0A1I5C172_9MICO</name>
<dbReference type="SUPFAM" id="SSF53639">
    <property type="entry name" value="AraD/HMP-PK domain-like"/>
    <property type="match status" value="1"/>
</dbReference>
<dbReference type="InterPro" id="IPR001303">
    <property type="entry name" value="Aldolase_II/adducin_N"/>
</dbReference>
<feature type="domain" description="Class II aldolase/adducin N-terminal" evidence="3">
    <location>
        <begin position="10"/>
        <end position="211"/>
    </location>
</feature>
<dbReference type="SMART" id="SM01007">
    <property type="entry name" value="Aldolase_II"/>
    <property type="match status" value="1"/>
</dbReference>
<dbReference type="Pfam" id="PF13561">
    <property type="entry name" value="adh_short_C2"/>
    <property type="match status" value="1"/>
</dbReference>
<dbReference type="Pfam" id="PF00596">
    <property type="entry name" value="Aldolase_II"/>
    <property type="match status" value="1"/>
</dbReference>
<comment type="similarity">
    <text evidence="1">Belongs to the short-chain dehydrogenases/reductases (SDR) family.</text>
</comment>
<dbReference type="Proteomes" id="UP000198867">
    <property type="component" value="Unassembled WGS sequence"/>
</dbReference>
<dbReference type="PANTHER" id="PTHR24321">
    <property type="entry name" value="DEHYDROGENASES, SHORT CHAIN"/>
    <property type="match status" value="1"/>
</dbReference>
<dbReference type="PANTHER" id="PTHR24321:SF14">
    <property type="entry name" value="SHORT-CHAIN TYPE DEHYDROGENASE_REDUCTASE BLR2146-RELATED"/>
    <property type="match status" value="1"/>
</dbReference>
<accession>A0A1I5C172</accession>
<evidence type="ECO:0000313" key="4">
    <source>
        <dbReference type="EMBL" id="SFN80800.1"/>
    </source>
</evidence>
<dbReference type="InterPro" id="IPR036409">
    <property type="entry name" value="Aldolase_II/adducin_N_sf"/>
</dbReference>
<gene>
    <name evidence="4" type="ORF">SAMN05216219_2142</name>
</gene>
<dbReference type="PRINTS" id="PR00081">
    <property type="entry name" value="GDHRDH"/>
</dbReference>
<dbReference type="InterPro" id="IPR002347">
    <property type="entry name" value="SDR_fam"/>
</dbReference>
<dbReference type="Gene3D" id="3.40.50.720">
    <property type="entry name" value="NAD(P)-binding Rossmann-like Domain"/>
    <property type="match status" value="1"/>
</dbReference>
<dbReference type="STRING" id="995034.SAMN05216219_2142"/>
<evidence type="ECO:0000256" key="2">
    <source>
        <dbReference type="ARBA" id="ARBA00023002"/>
    </source>
</evidence>
<proteinExistence type="inferred from homology"/>
<evidence type="ECO:0000313" key="5">
    <source>
        <dbReference type="Proteomes" id="UP000198867"/>
    </source>
</evidence>
<keyword evidence="5" id="KW-1185">Reference proteome</keyword>
<protein>
    <submittedName>
        <fullName evidence="4">Rhamnose utilisation protein RhaD, predicted bifunctional aldolase and dehydrogenase</fullName>
    </submittedName>
</protein>
<dbReference type="FunFam" id="3.40.50.720:FF:000084">
    <property type="entry name" value="Short-chain dehydrogenase reductase"/>
    <property type="match status" value="1"/>
</dbReference>
<dbReference type="RefSeq" id="WP_090711264.1">
    <property type="nucleotide sequence ID" value="NZ_FOVM01000006.1"/>
</dbReference>
<dbReference type="SUPFAM" id="SSF51735">
    <property type="entry name" value="NAD(P)-binding Rossmann-fold domains"/>
    <property type="match status" value="1"/>
</dbReference>
<evidence type="ECO:0000256" key="1">
    <source>
        <dbReference type="ARBA" id="ARBA00006484"/>
    </source>
</evidence>